<dbReference type="AlphaFoldDB" id="A0A178TAE3"/>
<dbReference type="PATRIC" id="fig|33934.6.peg.254"/>
<sequence>MTVKRSSSKQMVGRELTGGASQPKFVYELALESRMRMK</sequence>
<gene>
    <name evidence="1" type="ORF">TAF16_1764</name>
</gene>
<accession>A0A178TAE3</accession>
<evidence type="ECO:0000313" key="2">
    <source>
        <dbReference type="Proteomes" id="UP000078336"/>
    </source>
</evidence>
<keyword evidence="2" id="KW-1185">Reference proteome</keyword>
<protein>
    <submittedName>
        <fullName evidence="1">Uncharacterized protein</fullName>
    </submittedName>
</protein>
<evidence type="ECO:0000313" key="1">
    <source>
        <dbReference type="EMBL" id="OAO78688.1"/>
    </source>
</evidence>
<dbReference type="Proteomes" id="UP000078336">
    <property type="component" value="Unassembled WGS sequence"/>
</dbReference>
<proteinExistence type="predicted"/>
<organism evidence="1 2">
    <name type="scientific">Anoxybacillus flavithermus</name>
    <dbReference type="NCBI Taxonomy" id="33934"/>
    <lineage>
        <taxon>Bacteria</taxon>
        <taxon>Bacillati</taxon>
        <taxon>Bacillota</taxon>
        <taxon>Bacilli</taxon>
        <taxon>Bacillales</taxon>
        <taxon>Anoxybacillaceae</taxon>
        <taxon>Anoxybacillus</taxon>
    </lineage>
</organism>
<name>A0A178TAE3_9BACL</name>
<comment type="caution">
    <text evidence="1">The sequence shown here is derived from an EMBL/GenBank/DDBJ whole genome shotgun (WGS) entry which is preliminary data.</text>
</comment>
<reference evidence="1 2" key="1">
    <citation type="submission" date="2016-03" db="EMBL/GenBank/DDBJ databases">
        <title>Spore heat resistance.</title>
        <authorList>
            <person name="Boekhorst J."/>
            <person name="Berendsen E.M."/>
            <person name="Wells-Bennik M.H."/>
            <person name="Kuipers O.P."/>
        </authorList>
    </citation>
    <scope>NUCLEOTIDE SEQUENCE [LARGE SCALE GENOMIC DNA]</scope>
    <source>
        <strain evidence="1 2">AF16</strain>
    </source>
</reference>
<dbReference type="EMBL" id="LUCQ01000103">
    <property type="protein sequence ID" value="OAO78688.1"/>
    <property type="molecule type" value="Genomic_DNA"/>
</dbReference>